<name>A0A9N7VCY3_PLEPL</name>
<organism evidence="1 2">
    <name type="scientific">Pleuronectes platessa</name>
    <name type="common">European plaice</name>
    <dbReference type="NCBI Taxonomy" id="8262"/>
    <lineage>
        <taxon>Eukaryota</taxon>
        <taxon>Metazoa</taxon>
        <taxon>Chordata</taxon>
        <taxon>Craniata</taxon>
        <taxon>Vertebrata</taxon>
        <taxon>Euteleostomi</taxon>
        <taxon>Actinopterygii</taxon>
        <taxon>Neopterygii</taxon>
        <taxon>Teleostei</taxon>
        <taxon>Neoteleostei</taxon>
        <taxon>Acanthomorphata</taxon>
        <taxon>Carangaria</taxon>
        <taxon>Pleuronectiformes</taxon>
        <taxon>Pleuronectoidei</taxon>
        <taxon>Pleuronectidae</taxon>
        <taxon>Pleuronectes</taxon>
    </lineage>
</organism>
<dbReference type="EMBL" id="CADEAL010003935">
    <property type="protein sequence ID" value="CAB1447075.1"/>
    <property type="molecule type" value="Genomic_DNA"/>
</dbReference>
<accession>A0A9N7VCY3</accession>
<reference evidence="1" key="1">
    <citation type="submission" date="2020-03" db="EMBL/GenBank/DDBJ databases">
        <authorList>
            <person name="Weist P."/>
        </authorList>
    </citation>
    <scope>NUCLEOTIDE SEQUENCE</scope>
</reference>
<evidence type="ECO:0000313" key="1">
    <source>
        <dbReference type="EMBL" id="CAB1447075.1"/>
    </source>
</evidence>
<evidence type="ECO:0000313" key="2">
    <source>
        <dbReference type="Proteomes" id="UP001153269"/>
    </source>
</evidence>
<proteinExistence type="predicted"/>
<protein>
    <submittedName>
        <fullName evidence="1">Uncharacterized protein</fullName>
    </submittedName>
</protein>
<sequence length="115" mass="12560">MSSIFIYSLWFEHSPHVLEELCQNKNWEKPVYQLRSATHNPFTPAKLCAAVEEDRVHAAEHTEGAADTSCATAAAVASVAFPGYTLASPASAAVASQLKQTVFFYTPASSYLFIF</sequence>
<dbReference type="AlphaFoldDB" id="A0A9N7VCY3"/>
<keyword evidence="2" id="KW-1185">Reference proteome</keyword>
<gene>
    <name evidence="1" type="ORF">PLEPLA_LOCUS34772</name>
</gene>
<dbReference type="Proteomes" id="UP001153269">
    <property type="component" value="Unassembled WGS sequence"/>
</dbReference>
<comment type="caution">
    <text evidence="1">The sequence shown here is derived from an EMBL/GenBank/DDBJ whole genome shotgun (WGS) entry which is preliminary data.</text>
</comment>